<feature type="region of interest" description="Disordered" evidence="1">
    <location>
        <begin position="29"/>
        <end position="61"/>
    </location>
</feature>
<accession>A0A1X7PEN3</accession>
<proteinExistence type="predicted"/>
<evidence type="ECO:0000256" key="2">
    <source>
        <dbReference type="SAM" id="SignalP"/>
    </source>
</evidence>
<reference evidence="4" key="1">
    <citation type="submission" date="2017-04" db="EMBL/GenBank/DDBJ databases">
        <authorList>
            <person name="Varghese N."/>
            <person name="Submissions S."/>
        </authorList>
    </citation>
    <scope>NUCLEOTIDE SEQUENCE [LARGE SCALE GENOMIC DNA]</scope>
    <source>
        <strain evidence="4">VKM Ac-2121</strain>
    </source>
</reference>
<name>A0A1X7PEN3_9MICO</name>
<protein>
    <submittedName>
        <fullName evidence="3">Uncharacterized protein</fullName>
    </submittedName>
</protein>
<evidence type="ECO:0000313" key="3">
    <source>
        <dbReference type="EMBL" id="SMH48890.1"/>
    </source>
</evidence>
<feature type="chain" id="PRO_5039185835" evidence="2">
    <location>
        <begin position="23"/>
        <end position="247"/>
    </location>
</feature>
<dbReference type="RefSeq" id="WP_085477567.1">
    <property type="nucleotide sequence ID" value="NZ_FXBM01000003.1"/>
</dbReference>
<feature type="signal peptide" evidence="2">
    <location>
        <begin position="1"/>
        <end position="22"/>
    </location>
</feature>
<sequence length="247" mass="24774">MSVRSRALVAVLLTGAVAASLAGCVPGADPTADPTTAGSAAPAATASTTPTATDPAAATPTASATPAVADAAALLMGPTSFTLVDDSGVELGTWEYRNGTGAVAALTEAFGSAPTESDDIPYEGYSSRKSSWPGFAYRDYEVYDAGGPESTYPEPDFQLEATAPVVGDVAISTLGGVSVGDTTAEVQAEHPEGLVDSGAGVSLAYFRFDETVIGTQNGGDLTNSVGVLAEDEIAVSSIRAPFVNWGV</sequence>
<gene>
    <name evidence="3" type="ORF">SAMN06295885_3156</name>
</gene>
<keyword evidence="4" id="KW-1185">Reference proteome</keyword>
<evidence type="ECO:0000313" key="4">
    <source>
        <dbReference type="Proteomes" id="UP000193711"/>
    </source>
</evidence>
<dbReference type="Proteomes" id="UP000193711">
    <property type="component" value="Unassembled WGS sequence"/>
</dbReference>
<dbReference type="STRING" id="1891671.SAMN06295885_3156"/>
<organism evidence="3 4">
    <name type="scientific">Rathayibacter oskolensis</name>
    <dbReference type="NCBI Taxonomy" id="1891671"/>
    <lineage>
        <taxon>Bacteria</taxon>
        <taxon>Bacillati</taxon>
        <taxon>Actinomycetota</taxon>
        <taxon>Actinomycetes</taxon>
        <taxon>Micrococcales</taxon>
        <taxon>Microbacteriaceae</taxon>
        <taxon>Rathayibacter</taxon>
    </lineage>
</organism>
<dbReference type="AlphaFoldDB" id="A0A1X7PEN3"/>
<dbReference type="EMBL" id="FXBM01000003">
    <property type="protein sequence ID" value="SMH48890.1"/>
    <property type="molecule type" value="Genomic_DNA"/>
</dbReference>
<dbReference type="OrthoDB" id="5125229at2"/>
<dbReference type="PROSITE" id="PS51257">
    <property type="entry name" value="PROKAR_LIPOPROTEIN"/>
    <property type="match status" value="1"/>
</dbReference>
<keyword evidence="2" id="KW-0732">Signal</keyword>
<evidence type="ECO:0000256" key="1">
    <source>
        <dbReference type="SAM" id="MobiDB-lite"/>
    </source>
</evidence>